<evidence type="ECO:0000313" key="2">
    <source>
        <dbReference type="Proteomes" id="UP000187283"/>
    </source>
</evidence>
<organism evidence="1 2">
    <name type="scientific">Smittium culicis</name>
    <dbReference type="NCBI Taxonomy" id="133412"/>
    <lineage>
        <taxon>Eukaryota</taxon>
        <taxon>Fungi</taxon>
        <taxon>Fungi incertae sedis</taxon>
        <taxon>Zoopagomycota</taxon>
        <taxon>Kickxellomycotina</taxon>
        <taxon>Harpellomycetes</taxon>
        <taxon>Harpellales</taxon>
        <taxon>Legeriomycetaceae</taxon>
        <taxon>Smittium</taxon>
    </lineage>
</organism>
<dbReference type="AlphaFoldDB" id="A0A1R1YFM0"/>
<gene>
    <name evidence="1" type="ORF">AYI70_g714</name>
</gene>
<feature type="non-terminal residue" evidence="1">
    <location>
        <position position="38"/>
    </location>
</feature>
<protein>
    <submittedName>
        <fullName evidence="1">Uncharacterized protein</fullName>
    </submittedName>
</protein>
<comment type="caution">
    <text evidence="1">The sequence shown here is derived from an EMBL/GenBank/DDBJ whole genome shotgun (WGS) entry which is preliminary data.</text>
</comment>
<evidence type="ECO:0000313" key="1">
    <source>
        <dbReference type="EMBL" id="OMJ25708.1"/>
    </source>
</evidence>
<keyword evidence="2" id="KW-1185">Reference proteome</keyword>
<dbReference type="Proteomes" id="UP000187283">
    <property type="component" value="Unassembled WGS sequence"/>
</dbReference>
<name>A0A1R1YFM0_9FUNG</name>
<reference evidence="1 2" key="1">
    <citation type="submission" date="2017-01" db="EMBL/GenBank/DDBJ databases">
        <authorList>
            <person name="Mah S.A."/>
            <person name="Swanson W.J."/>
            <person name="Moy G.W."/>
            <person name="Vacquier V.D."/>
        </authorList>
    </citation>
    <scope>NUCLEOTIDE SEQUENCE [LARGE SCALE GENOMIC DNA]</scope>
    <source>
        <strain evidence="1 2">GSMNP</strain>
    </source>
</reference>
<dbReference type="EMBL" id="LSSN01000126">
    <property type="protein sequence ID" value="OMJ25708.1"/>
    <property type="molecule type" value="Genomic_DNA"/>
</dbReference>
<sequence>MEDRVTSQVACATPGHLHFHTAPKPIGTQLCYTLTYPS</sequence>
<proteinExistence type="predicted"/>
<accession>A0A1R1YFM0</accession>